<evidence type="ECO:0000256" key="6">
    <source>
        <dbReference type="ARBA" id="ARBA00023136"/>
    </source>
</evidence>
<dbReference type="GO" id="GO:0009279">
    <property type="term" value="C:cell outer membrane"/>
    <property type="evidence" value="ECO:0007669"/>
    <property type="project" value="UniProtKB-SubCell"/>
</dbReference>
<evidence type="ECO:0000256" key="4">
    <source>
        <dbReference type="ARBA" id="ARBA00022692"/>
    </source>
</evidence>
<dbReference type="Gene3D" id="2.40.170.20">
    <property type="entry name" value="TonB-dependent receptor, beta-barrel domain"/>
    <property type="match status" value="1"/>
</dbReference>
<name>A0AAP9IWU8_BACOV</name>
<evidence type="ECO:0000259" key="11">
    <source>
        <dbReference type="Pfam" id="PF07715"/>
    </source>
</evidence>
<feature type="domain" description="TonB-dependent receptor plug" evidence="11">
    <location>
        <begin position="136"/>
        <end position="237"/>
    </location>
</feature>
<protein>
    <submittedName>
        <fullName evidence="12">TonB-dependent receptor</fullName>
    </submittedName>
</protein>
<reference evidence="13" key="1">
    <citation type="journal article" date="2018" name="J. Anim. Genet.">
        <title>Acquired interbacterial defense systems protect against interspecies antagonism in the human gut microbiome.</title>
        <authorList>
            <person name="Ross B.D."/>
            <person name="Verster A.J."/>
            <person name="Radey M.C."/>
            <person name="Schmidtke D.T."/>
            <person name="Pope C.E."/>
            <person name="Hoffman L.R."/>
            <person name="Hajjar A."/>
            <person name="Peterson S.B."/>
            <person name="Borenstein E."/>
            <person name="Mougous J."/>
        </authorList>
    </citation>
    <scope>NUCLEOTIDE SEQUENCE [LARGE SCALE GENOMIC DNA]</scope>
    <source>
        <strain evidence="13">3725 D1 iv</strain>
    </source>
</reference>
<keyword evidence="5 9" id="KW-0798">TonB box</keyword>
<keyword evidence="4 8" id="KW-0812">Transmembrane</keyword>
<feature type="domain" description="TonB-dependent receptor-like beta-barrel" evidence="10">
    <location>
        <begin position="418"/>
        <end position="1007"/>
    </location>
</feature>
<evidence type="ECO:0000256" key="9">
    <source>
        <dbReference type="RuleBase" id="RU003357"/>
    </source>
</evidence>
<evidence type="ECO:0000256" key="2">
    <source>
        <dbReference type="ARBA" id="ARBA00022448"/>
    </source>
</evidence>
<dbReference type="InterPro" id="IPR036942">
    <property type="entry name" value="Beta-barrel_TonB_sf"/>
</dbReference>
<keyword evidence="7 8" id="KW-0998">Cell outer membrane</keyword>
<keyword evidence="12" id="KW-0675">Receptor</keyword>
<evidence type="ECO:0000313" key="13">
    <source>
        <dbReference type="Proteomes" id="UP000318823"/>
    </source>
</evidence>
<keyword evidence="3 8" id="KW-1134">Transmembrane beta strand</keyword>
<dbReference type="Pfam" id="PF07715">
    <property type="entry name" value="Plug"/>
    <property type="match status" value="1"/>
</dbReference>
<dbReference type="InterPro" id="IPR039426">
    <property type="entry name" value="TonB-dep_rcpt-like"/>
</dbReference>
<proteinExistence type="inferred from homology"/>
<dbReference type="SUPFAM" id="SSF49464">
    <property type="entry name" value="Carboxypeptidase regulatory domain-like"/>
    <property type="match status" value="1"/>
</dbReference>
<organism evidence="12 13">
    <name type="scientific">Bacteroides ovatus</name>
    <dbReference type="NCBI Taxonomy" id="28116"/>
    <lineage>
        <taxon>Bacteria</taxon>
        <taxon>Pseudomonadati</taxon>
        <taxon>Bacteroidota</taxon>
        <taxon>Bacteroidia</taxon>
        <taxon>Bacteroidales</taxon>
        <taxon>Bacteroidaceae</taxon>
        <taxon>Bacteroides</taxon>
    </lineage>
</organism>
<evidence type="ECO:0000259" key="10">
    <source>
        <dbReference type="Pfam" id="PF00593"/>
    </source>
</evidence>
<evidence type="ECO:0000256" key="5">
    <source>
        <dbReference type="ARBA" id="ARBA00023077"/>
    </source>
</evidence>
<sequence length="1064" mass="116132">MRKTFLEKVHNQYLWLCHVALVLLLLVPAISSLQANPSQKKTVTGTVTAGMDNEPLIGVSVRVKEVIGTGSITDINGHYSVNVGQGQTLVFSYVGYQSQEVKVGTSSVINVVLKEDSEVLDEVVVIGYGVQKKKLVTGATVQVKGDDIAKLNTTNPLSALQGQTPGVNIVSTSGQPGASMSVTIRGLGTVGNSQPLYLIDGVGGDITTLNPADIESIDVLKDAASAAIYGAQAANGVVLVTTKSGKEGSCKISYDGFAGWQTIGRKFHVLNAAEYMNIMDEARLNSGMSRVDWASLNSIYDANGNVHDTDWIDQAIDNGALTTSHSLSFTGGSKTSTYAISGGYTGQDGLIGGSDVSYYKRYNFRANSEHKMWNGLVTIGEHVGFVYKDTRGMNTGNIWNNNLRSAFSASPIIPVYDADGNYNSTVGSDWNVNDGNPYGVMMMNRYNQSKNASLDANVYVQVEPVKNLKFRTVYGISYGASDYRSYTPEYQFTPQSAVATSKVSQSHGNGLSMVWTNTLAYDFNIGEEHHLNALIGSELSSYDGSSSGGSNTGLIPGFDDWDHAYLANTNGTENKTVEGKPYDSTRGLSFFARAGWTWKDRYMVNATVRADGSSKFTKGNRWGYFPSVSAGWTLSEERFMKSTKSWLEYLKLRASWGQVGNANINCYQYLAPVSTTNTNYNFGSSGGQEGWVTGSYTSRLANENVKWETSEQYNVGIDARFLNGRLSFTADGYIKNTKDWLVQAPVLATAGADGPIVNGGDVKNKGIEIGLSWNDQIGKNFTYSVGANFAYNHNEVGSIPTEDGIIHGAINQIYSNAEEFYRAENGHAIGYFWGFKTAGIFQNTKEINDWIAAGNGIYQSNVQPGDVKYVDVNHDGSIDAKDKVDLGNGLPKHVFGFNLNLGYKGFDFSLNATGAAGFQIAQSYRDPNSSQANYSRRILNRWTGEGTSNYIPRVTYNDVGNWQFSDLYLQDGDYIRLQNITLGYDFKRLISWKGISKLRLYVQAQNLFTLTKYDGMDPEIGSFNGTDGNRQNADGTTNQTWVSGVDMGYYPHPRTFIVGINLAF</sequence>
<dbReference type="InterPro" id="IPR000531">
    <property type="entry name" value="Beta-barrel_TonB"/>
</dbReference>
<dbReference type="InterPro" id="IPR023997">
    <property type="entry name" value="TonB-dep_OMP_SusC/RagA_CS"/>
</dbReference>
<dbReference type="EMBL" id="CP041395">
    <property type="protein sequence ID" value="QDM10336.1"/>
    <property type="molecule type" value="Genomic_DNA"/>
</dbReference>
<evidence type="ECO:0000313" key="12">
    <source>
        <dbReference type="EMBL" id="QDM10336.1"/>
    </source>
</evidence>
<gene>
    <name evidence="12" type="ORF">DYI28_17435</name>
</gene>
<dbReference type="InterPro" id="IPR008969">
    <property type="entry name" value="CarboxyPept-like_regulatory"/>
</dbReference>
<dbReference type="Gene3D" id="2.170.130.10">
    <property type="entry name" value="TonB-dependent receptor, plug domain"/>
    <property type="match status" value="1"/>
</dbReference>
<accession>A0AAP9IWU8</accession>
<dbReference type="RefSeq" id="WP_070783044.1">
    <property type="nucleotide sequence ID" value="NZ_CAXSRA010000004.1"/>
</dbReference>
<evidence type="ECO:0000256" key="1">
    <source>
        <dbReference type="ARBA" id="ARBA00004571"/>
    </source>
</evidence>
<evidence type="ECO:0000256" key="3">
    <source>
        <dbReference type="ARBA" id="ARBA00022452"/>
    </source>
</evidence>
<dbReference type="AlphaFoldDB" id="A0AAP9IWU8"/>
<keyword evidence="2 8" id="KW-0813">Transport</keyword>
<dbReference type="Pfam" id="PF13715">
    <property type="entry name" value="CarbopepD_reg_2"/>
    <property type="match status" value="1"/>
</dbReference>
<dbReference type="InterPro" id="IPR037066">
    <property type="entry name" value="Plug_dom_sf"/>
</dbReference>
<comment type="subcellular location">
    <subcellularLocation>
        <location evidence="1 8">Cell outer membrane</location>
        <topology evidence="1 8">Multi-pass membrane protein</topology>
    </subcellularLocation>
</comment>
<dbReference type="Gene3D" id="2.60.40.1120">
    <property type="entry name" value="Carboxypeptidase-like, regulatory domain"/>
    <property type="match status" value="1"/>
</dbReference>
<dbReference type="PROSITE" id="PS52016">
    <property type="entry name" value="TONB_DEPENDENT_REC_3"/>
    <property type="match status" value="1"/>
</dbReference>
<dbReference type="NCBIfam" id="TIGR04056">
    <property type="entry name" value="OMP_RagA_SusC"/>
    <property type="match status" value="1"/>
</dbReference>
<dbReference type="Pfam" id="PF00593">
    <property type="entry name" value="TonB_dep_Rec_b-barrel"/>
    <property type="match status" value="1"/>
</dbReference>
<keyword evidence="6 8" id="KW-0472">Membrane</keyword>
<dbReference type="NCBIfam" id="TIGR04057">
    <property type="entry name" value="SusC_RagA_signa"/>
    <property type="match status" value="1"/>
</dbReference>
<evidence type="ECO:0000256" key="7">
    <source>
        <dbReference type="ARBA" id="ARBA00023237"/>
    </source>
</evidence>
<dbReference type="SUPFAM" id="SSF56935">
    <property type="entry name" value="Porins"/>
    <property type="match status" value="1"/>
</dbReference>
<dbReference type="Proteomes" id="UP000318823">
    <property type="component" value="Chromosome"/>
</dbReference>
<comment type="similarity">
    <text evidence="8 9">Belongs to the TonB-dependent receptor family.</text>
</comment>
<evidence type="ECO:0000256" key="8">
    <source>
        <dbReference type="PROSITE-ProRule" id="PRU01360"/>
    </source>
</evidence>
<dbReference type="InterPro" id="IPR012910">
    <property type="entry name" value="Plug_dom"/>
</dbReference>
<dbReference type="InterPro" id="IPR023996">
    <property type="entry name" value="TonB-dep_OMP_SusC/RagA"/>
</dbReference>